<keyword evidence="2" id="KW-0812">Transmembrane</keyword>
<evidence type="ECO:0000256" key="3">
    <source>
        <dbReference type="ARBA" id="ARBA00022989"/>
    </source>
</evidence>
<dbReference type="EMBL" id="NILC01000030">
    <property type="protein sequence ID" value="TWL22083.1"/>
    <property type="molecule type" value="Genomic_DNA"/>
</dbReference>
<sequence>MMRQMMKKPVSKLRTVFAVKEAYSGLLLFFRAFRAWRKGDYPLFPKKTILLAALAFIYVLSPIDLIPDVLAGVGWLDDAAVLAFLFRQITKELDGFETHLTGRVNYNGKQ</sequence>
<organism evidence="6 7">
    <name type="scientific">Bacillus licheniformis</name>
    <dbReference type="NCBI Taxonomy" id="1402"/>
    <lineage>
        <taxon>Bacteria</taxon>
        <taxon>Bacillati</taxon>
        <taxon>Bacillota</taxon>
        <taxon>Bacilli</taxon>
        <taxon>Bacillales</taxon>
        <taxon>Bacillaceae</taxon>
        <taxon>Bacillus</taxon>
    </lineage>
</organism>
<protein>
    <recommendedName>
        <fullName evidence="5">DUF1232 domain-containing protein</fullName>
    </recommendedName>
</protein>
<proteinExistence type="predicted"/>
<comment type="subcellular location">
    <subcellularLocation>
        <location evidence="1">Endomembrane system</location>
        <topology evidence="1">Multi-pass membrane protein</topology>
    </subcellularLocation>
</comment>
<keyword evidence="4" id="KW-0472">Membrane</keyword>
<gene>
    <name evidence="6" type="ORF">CHCC16736_0546</name>
</gene>
<accession>A0A8B5Y743</accession>
<evidence type="ECO:0000313" key="7">
    <source>
        <dbReference type="Proteomes" id="UP000435910"/>
    </source>
</evidence>
<dbReference type="GO" id="GO:0012505">
    <property type="term" value="C:endomembrane system"/>
    <property type="evidence" value="ECO:0007669"/>
    <property type="project" value="UniProtKB-SubCell"/>
</dbReference>
<dbReference type="Pfam" id="PF06803">
    <property type="entry name" value="DUF1232"/>
    <property type="match status" value="1"/>
</dbReference>
<dbReference type="AlphaFoldDB" id="A0A8B5Y743"/>
<evidence type="ECO:0000256" key="4">
    <source>
        <dbReference type="ARBA" id="ARBA00023136"/>
    </source>
</evidence>
<feature type="domain" description="DUF1232" evidence="5">
    <location>
        <begin position="48"/>
        <end position="84"/>
    </location>
</feature>
<dbReference type="InterPro" id="IPR010652">
    <property type="entry name" value="DUF1232"/>
</dbReference>
<evidence type="ECO:0000313" key="6">
    <source>
        <dbReference type="EMBL" id="TWL22083.1"/>
    </source>
</evidence>
<evidence type="ECO:0000259" key="5">
    <source>
        <dbReference type="Pfam" id="PF06803"/>
    </source>
</evidence>
<reference evidence="6 7" key="1">
    <citation type="submission" date="2019-06" db="EMBL/GenBank/DDBJ databases">
        <title>Genome sequence analysis of &gt;100 Bacillus licheniformis strains suggests intrinsic resistance to this species.</title>
        <authorList>
            <person name="Wels M."/>
            <person name="Siezen R.J."/>
            <person name="Johansen E."/>
            <person name="Stuer-Lauridsen B."/>
            <person name="Bjerre K."/>
            <person name="Nielsen B.K.K."/>
        </authorList>
    </citation>
    <scope>NUCLEOTIDE SEQUENCE [LARGE SCALE GENOMIC DNA]</scope>
    <source>
        <strain evidence="6 7">BAC-16736</strain>
    </source>
</reference>
<evidence type="ECO:0000256" key="2">
    <source>
        <dbReference type="ARBA" id="ARBA00022692"/>
    </source>
</evidence>
<comment type="caution">
    <text evidence="6">The sequence shown here is derived from an EMBL/GenBank/DDBJ whole genome shotgun (WGS) entry which is preliminary data.</text>
</comment>
<name>A0A8B5Y743_BACLI</name>
<keyword evidence="3" id="KW-1133">Transmembrane helix</keyword>
<evidence type="ECO:0000256" key="1">
    <source>
        <dbReference type="ARBA" id="ARBA00004127"/>
    </source>
</evidence>
<dbReference type="Proteomes" id="UP000435910">
    <property type="component" value="Unassembled WGS sequence"/>
</dbReference>